<reference evidence="1" key="1">
    <citation type="submission" date="2021-06" db="EMBL/GenBank/DDBJ databases">
        <authorList>
            <person name="Kallberg Y."/>
            <person name="Tangrot J."/>
            <person name="Rosling A."/>
        </authorList>
    </citation>
    <scope>NUCLEOTIDE SEQUENCE</scope>
    <source>
        <strain evidence="1">MA461A</strain>
    </source>
</reference>
<comment type="caution">
    <text evidence="1">The sequence shown here is derived from an EMBL/GenBank/DDBJ whole genome shotgun (WGS) entry which is preliminary data.</text>
</comment>
<accession>A0ACA9SY09</accession>
<evidence type="ECO:0000313" key="2">
    <source>
        <dbReference type="Proteomes" id="UP000789920"/>
    </source>
</evidence>
<gene>
    <name evidence="1" type="ORF">RPERSI_LOCUS36835</name>
</gene>
<dbReference type="EMBL" id="CAJVQC010179294">
    <property type="protein sequence ID" value="CAG8851979.1"/>
    <property type="molecule type" value="Genomic_DNA"/>
</dbReference>
<sequence>VAFCKRFLKKVVNSVMKIKIYIYLFLRDGDCDDGDVSGALMLPLLPLEVEVRSDTR</sequence>
<name>A0ACA9SY09_9GLOM</name>
<protein>
    <submittedName>
        <fullName evidence="1">20197_t:CDS:1</fullName>
    </submittedName>
</protein>
<dbReference type="Proteomes" id="UP000789920">
    <property type="component" value="Unassembled WGS sequence"/>
</dbReference>
<feature type="non-terminal residue" evidence="1">
    <location>
        <position position="1"/>
    </location>
</feature>
<evidence type="ECO:0000313" key="1">
    <source>
        <dbReference type="EMBL" id="CAG8851979.1"/>
    </source>
</evidence>
<organism evidence="1 2">
    <name type="scientific">Racocetra persica</name>
    <dbReference type="NCBI Taxonomy" id="160502"/>
    <lineage>
        <taxon>Eukaryota</taxon>
        <taxon>Fungi</taxon>
        <taxon>Fungi incertae sedis</taxon>
        <taxon>Mucoromycota</taxon>
        <taxon>Glomeromycotina</taxon>
        <taxon>Glomeromycetes</taxon>
        <taxon>Diversisporales</taxon>
        <taxon>Gigasporaceae</taxon>
        <taxon>Racocetra</taxon>
    </lineage>
</organism>
<feature type="non-terminal residue" evidence="1">
    <location>
        <position position="56"/>
    </location>
</feature>
<proteinExistence type="predicted"/>
<keyword evidence="2" id="KW-1185">Reference proteome</keyword>